<feature type="compositionally biased region" description="Polar residues" evidence="1">
    <location>
        <begin position="169"/>
        <end position="183"/>
    </location>
</feature>
<keyword evidence="3" id="KW-1185">Reference proteome</keyword>
<dbReference type="EMBL" id="JAPEVG010000419">
    <property type="protein sequence ID" value="KAJ8463064.1"/>
    <property type="molecule type" value="Genomic_DNA"/>
</dbReference>
<feature type="region of interest" description="Disordered" evidence="1">
    <location>
        <begin position="164"/>
        <end position="183"/>
    </location>
</feature>
<evidence type="ECO:0000313" key="3">
    <source>
        <dbReference type="Proteomes" id="UP001215151"/>
    </source>
</evidence>
<sequence length="437" mass="47844">MPDLLGLTTSPQRSTPPFSCHHDEPICDDSEQHESEDDQPIPPMLSAPHSPSIYRLATHGARDGLSQHSYLPFDSEYAVASSSSPNRHRHREPLHPPYSRHDPAFIPMDLDSSPTPRAVDSDRAEFWPDLHKDRWLSDATLCEPYKPTRMPFYSSRPSSVLLESPVGRQLSTPKPTGSFSGLTPYSPCPSAFRSSRDSFCSSVSQPSVFEANGYNSSLPPSNSSRFSWSGSTSYLVESDEVPQASFSLSPPVQVALQDFAVASAPPSKGCEYSAGTSPEPESNHTAHVHPLIDIPPGDSAEYWQQITLAELLGGALFENANPWNALDEVLHLSSLGSQQGDVSDLLALVETCDTSTAGHDHPPHWYSQASGSPQVDSIYTQPDFTLKKVTSGGLVDERSVEGDARLASTDRVPLERARGFLQQRSRERARPSQWTPI</sequence>
<accession>A0AAD7TJW7</accession>
<feature type="compositionally biased region" description="Polar residues" evidence="1">
    <location>
        <begin position="7"/>
        <end position="17"/>
    </location>
</feature>
<dbReference type="AlphaFoldDB" id="A0AAD7TJW7"/>
<name>A0AAD7TJW7_9APHY</name>
<protein>
    <submittedName>
        <fullName evidence="2">Uncharacterized protein</fullName>
    </submittedName>
</protein>
<comment type="caution">
    <text evidence="2">The sequence shown here is derived from an EMBL/GenBank/DDBJ whole genome shotgun (WGS) entry which is preliminary data.</text>
</comment>
<proteinExistence type="predicted"/>
<feature type="region of interest" description="Disordered" evidence="1">
    <location>
        <begin position="78"/>
        <end position="120"/>
    </location>
</feature>
<organism evidence="2 3">
    <name type="scientific">Trametes cubensis</name>
    <dbReference type="NCBI Taxonomy" id="1111947"/>
    <lineage>
        <taxon>Eukaryota</taxon>
        <taxon>Fungi</taxon>
        <taxon>Dikarya</taxon>
        <taxon>Basidiomycota</taxon>
        <taxon>Agaricomycotina</taxon>
        <taxon>Agaricomycetes</taxon>
        <taxon>Polyporales</taxon>
        <taxon>Polyporaceae</taxon>
        <taxon>Trametes</taxon>
    </lineage>
</organism>
<feature type="compositionally biased region" description="Basic and acidic residues" evidence="1">
    <location>
        <begin position="20"/>
        <end position="33"/>
    </location>
</feature>
<reference evidence="2" key="1">
    <citation type="submission" date="2022-11" db="EMBL/GenBank/DDBJ databases">
        <title>Genome Sequence of Cubamyces cubensis.</title>
        <authorList>
            <person name="Buettner E."/>
        </authorList>
    </citation>
    <scope>NUCLEOTIDE SEQUENCE</scope>
    <source>
        <strain evidence="2">MPL-01</strain>
    </source>
</reference>
<evidence type="ECO:0000313" key="2">
    <source>
        <dbReference type="EMBL" id="KAJ8463064.1"/>
    </source>
</evidence>
<evidence type="ECO:0000256" key="1">
    <source>
        <dbReference type="SAM" id="MobiDB-lite"/>
    </source>
</evidence>
<dbReference type="Proteomes" id="UP001215151">
    <property type="component" value="Unassembled WGS sequence"/>
</dbReference>
<gene>
    <name evidence="2" type="ORF">ONZ51_g10497</name>
</gene>
<feature type="region of interest" description="Disordered" evidence="1">
    <location>
        <begin position="1"/>
        <end position="52"/>
    </location>
</feature>